<keyword evidence="1" id="KW-1133">Transmembrane helix</keyword>
<organism evidence="2 3">
    <name type="scientific">Pseudomonas vranovensis</name>
    <dbReference type="NCBI Taxonomy" id="321661"/>
    <lineage>
        <taxon>Bacteria</taxon>
        <taxon>Pseudomonadati</taxon>
        <taxon>Pseudomonadota</taxon>
        <taxon>Gammaproteobacteria</taxon>
        <taxon>Pseudomonadales</taxon>
        <taxon>Pseudomonadaceae</taxon>
        <taxon>Pseudomonas</taxon>
    </lineage>
</organism>
<feature type="transmembrane region" description="Helical" evidence="1">
    <location>
        <begin position="292"/>
        <end position="315"/>
    </location>
</feature>
<feature type="transmembrane region" description="Helical" evidence="1">
    <location>
        <begin position="102"/>
        <end position="121"/>
    </location>
</feature>
<keyword evidence="1" id="KW-0812">Transmembrane</keyword>
<comment type="caution">
    <text evidence="2">The sequence shown here is derived from an EMBL/GenBank/DDBJ whole genome shotgun (WGS) entry which is preliminary data.</text>
</comment>
<proteinExistence type="predicted"/>
<dbReference type="Pfam" id="PF14264">
    <property type="entry name" value="Glucos_trans_II"/>
    <property type="match status" value="1"/>
</dbReference>
<dbReference type="Proteomes" id="UP000285286">
    <property type="component" value="Unassembled WGS sequence"/>
</dbReference>
<feature type="transmembrane region" description="Helical" evidence="1">
    <location>
        <begin position="152"/>
        <end position="182"/>
    </location>
</feature>
<feature type="transmembrane region" description="Helical" evidence="1">
    <location>
        <begin position="350"/>
        <end position="368"/>
    </location>
</feature>
<evidence type="ECO:0000313" key="3">
    <source>
        <dbReference type="Proteomes" id="UP000285286"/>
    </source>
</evidence>
<feature type="transmembrane region" description="Helical" evidence="1">
    <location>
        <begin position="12"/>
        <end position="35"/>
    </location>
</feature>
<evidence type="ECO:0008006" key="4">
    <source>
        <dbReference type="Google" id="ProtNLM"/>
    </source>
</evidence>
<sequence length="507" mass="56775">MASERVLSPHQVLFFFIVLSLAYVFPIVHADYAYVDDNWRALLQAQGEWGEQGRILLEWLYWALSFSKATINIFPLPLLISVFALAWAMARLTFWLFPSPGITRCLVIFPVLGNPFFLGNLSYQYDGPGMVLALVAVICAVTCRVEQRLLRLLISAVLIAVTLSLYQLTISLFIGLCVVEYVQGVKDRTPVDALMYRVAERVGQLLVGGIFYFLTAYQLTFNARGKLLAIDQQWLGVVYQKFCFSLEMIDLLVASIGNMVAITVLVLASAGFMVVMKNILHLQGSTPRKAAVALLYLLSVVVLIGSVPGIMLFLAEPNLDARNFIGFSAVLMVLFFFIEDVLGRVSPKWRVLLVVPTVFMFMLSYAYGQVLIAKKELESAMAGYIAQDIVGKTELMDVQRFYYVGPRTAGNWLPRGHGAMAHLPVLRYLLSTSNTVLHPHFFPRLGINNVVEGRRDDFEKRLEAGEVGTPVVNSKFYAIYLSAEAAFIVMKEISDPENYNDNWLVTP</sequence>
<feature type="transmembrane region" description="Helical" evidence="1">
    <location>
        <begin position="69"/>
        <end position="90"/>
    </location>
</feature>
<feature type="transmembrane region" description="Helical" evidence="1">
    <location>
        <begin position="321"/>
        <end position="338"/>
    </location>
</feature>
<accession>A0A423E015</accession>
<dbReference type="EMBL" id="MOAM01000005">
    <property type="protein sequence ID" value="ROL78572.1"/>
    <property type="molecule type" value="Genomic_DNA"/>
</dbReference>
<dbReference type="InterPro" id="IPR025686">
    <property type="entry name" value="Glucos_trans_II"/>
</dbReference>
<keyword evidence="1" id="KW-0472">Membrane</keyword>
<protein>
    <recommendedName>
        <fullName evidence="4">Glucosyl transferase GtrII</fullName>
    </recommendedName>
</protein>
<reference evidence="2 3" key="1">
    <citation type="submission" date="2016-10" db="EMBL/GenBank/DDBJ databases">
        <title>Comparative genome analysis of multiple Pseudomonas spp. focuses on biocontrol and plant growth promoting traits.</title>
        <authorList>
            <person name="Tao X.-Y."/>
            <person name="Taylor C.G."/>
        </authorList>
    </citation>
    <scope>NUCLEOTIDE SEQUENCE [LARGE SCALE GENOMIC DNA]</scope>
    <source>
        <strain evidence="2 3">15D11</strain>
    </source>
</reference>
<name>A0A423E015_9PSED</name>
<feature type="transmembrane region" description="Helical" evidence="1">
    <location>
        <begin position="127"/>
        <end position="145"/>
    </location>
</feature>
<feature type="transmembrane region" description="Helical" evidence="1">
    <location>
        <begin position="259"/>
        <end position="280"/>
    </location>
</feature>
<evidence type="ECO:0000256" key="1">
    <source>
        <dbReference type="SAM" id="Phobius"/>
    </source>
</evidence>
<gene>
    <name evidence="2" type="ORF">BHU25_02195</name>
</gene>
<keyword evidence="3" id="KW-1185">Reference proteome</keyword>
<dbReference type="AlphaFoldDB" id="A0A423E015"/>
<evidence type="ECO:0000313" key="2">
    <source>
        <dbReference type="EMBL" id="ROL78572.1"/>
    </source>
</evidence>